<feature type="signal peptide" evidence="3">
    <location>
        <begin position="1"/>
        <end position="32"/>
    </location>
</feature>
<name>A0AB33K0M3_9ACTN</name>
<gene>
    <name evidence="4" type="ORF">KCMC57_18360</name>
</gene>
<dbReference type="RefSeq" id="WP_407987972.1">
    <property type="nucleotide sequence ID" value="NZ_AP035881.2"/>
</dbReference>
<evidence type="ECO:0000256" key="1">
    <source>
        <dbReference type="SAM" id="MobiDB-lite"/>
    </source>
</evidence>
<dbReference type="EMBL" id="AP035881">
    <property type="protein sequence ID" value="BFP45468.1"/>
    <property type="molecule type" value="Genomic_DNA"/>
</dbReference>
<dbReference type="InterPro" id="IPR006311">
    <property type="entry name" value="TAT_signal"/>
</dbReference>
<accession>A0AB33K0M3</accession>
<keyword evidence="2" id="KW-1133">Transmembrane helix</keyword>
<reference evidence="4" key="1">
    <citation type="submission" date="2024-07" db="EMBL/GenBank/DDBJ databases">
        <title>Complete genome sequences of cellulolytic bacteria, Kitasatospora sp. CMC57 and Streptomyces sp. CMC78, isolated from Japanese agricultural soil.</title>
        <authorList>
            <person name="Hashimoto T."/>
            <person name="Ito M."/>
            <person name="Iwamoto M."/>
            <person name="Fukahori D."/>
            <person name="Shoda T."/>
            <person name="Sakoda M."/>
            <person name="Morohoshi T."/>
            <person name="Mitsuboshi M."/>
            <person name="Nishizawa T."/>
        </authorList>
    </citation>
    <scope>NUCLEOTIDE SEQUENCE</scope>
    <source>
        <strain evidence="4">CMC57</strain>
    </source>
</reference>
<evidence type="ECO:0008006" key="5">
    <source>
        <dbReference type="Google" id="ProtNLM"/>
    </source>
</evidence>
<evidence type="ECO:0000256" key="3">
    <source>
        <dbReference type="SAM" id="SignalP"/>
    </source>
</evidence>
<keyword evidence="2" id="KW-0812">Transmembrane</keyword>
<sequence length="306" mass="30362">MPVRHSVLRASAAIVATTALTAALVLPAAAQAAEPSPGKAAAVTAELDLNVALIGATAAVPVRISLNKVESPASLNGSVLTTKVDGVDQGRPVTLIRADVGRSTTRADATGAAAKVELVDADVRAPGLLGAALLQLEALSAEVTCPVDGPPTAKVNSPARITVLGKAVTLGVNGPTHVEVPGVGAVDVQLSRRTTTSTTAAASALEVALDVNPLQLNVAKVTGRITIASVSCEKPVPAGTPTPAPTPARANRAVPAVASESPGGRVLATTGSSGTGTVLATSGALLAVGAAALWTTRRRRAHARKH</sequence>
<organism evidence="4">
    <name type="scientific">Kitasatospora sp. CMC57</name>
    <dbReference type="NCBI Taxonomy" id="3231513"/>
    <lineage>
        <taxon>Bacteria</taxon>
        <taxon>Bacillati</taxon>
        <taxon>Actinomycetota</taxon>
        <taxon>Actinomycetes</taxon>
        <taxon>Kitasatosporales</taxon>
        <taxon>Streptomycetaceae</taxon>
        <taxon>Kitasatospora</taxon>
    </lineage>
</organism>
<dbReference type="AlphaFoldDB" id="A0AB33K0M3"/>
<feature type="transmembrane region" description="Helical" evidence="2">
    <location>
        <begin position="278"/>
        <end position="296"/>
    </location>
</feature>
<keyword evidence="3" id="KW-0732">Signal</keyword>
<feature type="chain" id="PRO_5044326475" description="LPXTG cell wall anchor domain-containing protein" evidence="3">
    <location>
        <begin position="33"/>
        <end position="306"/>
    </location>
</feature>
<feature type="compositionally biased region" description="Low complexity" evidence="1">
    <location>
        <begin position="247"/>
        <end position="258"/>
    </location>
</feature>
<dbReference type="NCBIfam" id="NF041527">
    <property type="entry name" value="SCO1860_LAETG"/>
    <property type="match status" value="1"/>
</dbReference>
<keyword evidence="2" id="KW-0472">Membrane</keyword>
<proteinExistence type="predicted"/>
<dbReference type="InterPro" id="IPR048202">
    <property type="entry name" value="SCO1860-like"/>
</dbReference>
<dbReference type="PROSITE" id="PS51318">
    <property type="entry name" value="TAT"/>
    <property type="match status" value="1"/>
</dbReference>
<feature type="region of interest" description="Disordered" evidence="1">
    <location>
        <begin position="236"/>
        <end position="265"/>
    </location>
</feature>
<evidence type="ECO:0000256" key="2">
    <source>
        <dbReference type="SAM" id="Phobius"/>
    </source>
</evidence>
<protein>
    <recommendedName>
        <fullName evidence="5">LPXTG cell wall anchor domain-containing protein</fullName>
    </recommendedName>
</protein>
<evidence type="ECO:0000313" key="4">
    <source>
        <dbReference type="EMBL" id="BFP45468.1"/>
    </source>
</evidence>